<dbReference type="InterPro" id="IPR042242">
    <property type="entry name" value="RecO_C"/>
</dbReference>
<evidence type="ECO:0000256" key="7">
    <source>
        <dbReference type="HAMAP-Rule" id="MF_00201"/>
    </source>
</evidence>
<evidence type="ECO:0000256" key="3">
    <source>
        <dbReference type="ARBA" id="ARBA00022763"/>
    </source>
</evidence>
<dbReference type="Pfam" id="PF11967">
    <property type="entry name" value="RecO_N"/>
    <property type="match status" value="1"/>
</dbReference>
<name>A0ABU0H2G9_9HYPH</name>
<evidence type="ECO:0000256" key="4">
    <source>
        <dbReference type="ARBA" id="ARBA00023172"/>
    </source>
</evidence>
<dbReference type="PANTHER" id="PTHR33991:SF1">
    <property type="entry name" value="DNA REPAIR PROTEIN RECO"/>
    <property type="match status" value="1"/>
</dbReference>
<evidence type="ECO:0000313" key="10">
    <source>
        <dbReference type="Proteomes" id="UP001241603"/>
    </source>
</evidence>
<evidence type="ECO:0000256" key="6">
    <source>
        <dbReference type="ARBA" id="ARBA00033409"/>
    </source>
</evidence>
<keyword evidence="5 7" id="KW-0234">DNA repair</keyword>
<keyword evidence="10" id="KW-1185">Reference proteome</keyword>
<dbReference type="EMBL" id="JAUSVO010000001">
    <property type="protein sequence ID" value="MDQ0435689.1"/>
    <property type="molecule type" value="Genomic_DNA"/>
</dbReference>
<gene>
    <name evidence="7" type="primary">recO</name>
    <name evidence="9" type="ORF">QO014_000059</name>
</gene>
<dbReference type="RefSeq" id="WP_266346662.1">
    <property type="nucleotide sequence ID" value="NZ_JAPKNG010000001.1"/>
</dbReference>
<protein>
    <recommendedName>
        <fullName evidence="2 7">DNA repair protein RecO</fullName>
    </recommendedName>
    <alternativeName>
        <fullName evidence="6 7">Recombination protein O</fullName>
    </alternativeName>
</protein>
<accession>A0ABU0H2G9</accession>
<keyword evidence="3 7" id="KW-0227">DNA damage</keyword>
<dbReference type="Gene3D" id="1.20.1440.120">
    <property type="entry name" value="Recombination protein O, C-terminal domain"/>
    <property type="match status" value="1"/>
</dbReference>
<dbReference type="Gene3D" id="2.40.50.140">
    <property type="entry name" value="Nucleic acid-binding proteins"/>
    <property type="match status" value="1"/>
</dbReference>
<feature type="domain" description="DNA replication/recombination mediator RecO N-terminal" evidence="8">
    <location>
        <begin position="1"/>
        <end position="74"/>
    </location>
</feature>
<evidence type="ECO:0000256" key="5">
    <source>
        <dbReference type="ARBA" id="ARBA00023204"/>
    </source>
</evidence>
<evidence type="ECO:0000313" key="9">
    <source>
        <dbReference type="EMBL" id="MDQ0435689.1"/>
    </source>
</evidence>
<dbReference type="InterPro" id="IPR003717">
    <property type="entry name" value="RecO"/>
</dbReference>
<dbReference type="SUPFAM" id="SSF50249">
    <property type="entry name" value="Nucleic acid-binding proteins"/>
    <property type="match status" value="1"/>
</dbReference>
<evidence type="ECO:0000259" key="8">
    <source>
        <dbReference type="Pfam" id="PF11967"/>
    </source>
</evidence>
<dbReference type="SUPFAM" id="SSF57863">
    <property type="entry name" value="ArfGap/RecO-like zinc finger"/>
    <property type="match status" value="1"/>
</dbReference>
<evidence type="ECO:0000256" key="2">
    <source>
        <dbReference type="ARBA" id="ARBA00021310"/>
    </source>
</evidence>
<comment type="similarity">
    <text evidence="1 7">Belongs to the RecO family.</text>
</comment>
<comment type="caution">
    <text evidence="9">The sequence shown here is derived from an EMBL/GenBank/DDBJ whole genome shotgun (WGS) entry which is preliminary data.</text>
</comment>
<evidence type="ECO:0000256" key="1">
    <source>
        <dbReference type="ARBA" id="ARBA00007452"/>
    </source>
</evidence>
<organism evidence="9 10">
    <name type="scientific">Kaistia dalseonensis</name>
    <dbReference type="NCBI Taxonomy" id="410840"/>
    <lineage>
        <taxon>Bacteria</taxon>
        <taxon>Pseudomonadati</taxon>
        <taxon>Pseudomonadota</taxon>
        <taxon>Alphaproteobacteria</taxon>
        <taxon>Hyphomicrobiales</taxon>
        <taxon>Kaistiaceae</taxon>
        <taxon>Kaistia</taxon>
    </lineage>
</organism>
<proteinExistence type="inferred from homology"/>
<dbReference type="InterPro" id="IPR022572">
    <property type="entry name" value="DNA_rep/recomb_RecO_N"/>
</dbReference>
<comment type="function">
    <text evidence="7">Involved in DNA repair and RecF pathway recombination.</text>
</comment>
<dbReference type="Pfam" id="PF02565">
    <property type="entry name" value="RecO_C"/>
    <property type="match status" value="1"/>
</dbReference>
<dbReference type="PANTHER" id="PTHR33991">
    <property type="entry name" value="DNA REPAIR PROTEIN RECO"/>
    <property type="match status" value="1"/>
</dbReference>
<dbReference type="Proteomes" id="UP001241603">
    <property type="component" value="Unassembled WGS sequence"/>
</dbReference>
<dbReference type="InterPro" id="IPR012340">
    <property type="entry name" value="NA-bd_OB-fold"/>
</dbReference>
<sequence length="249" mass="27349">MEWIDQGIVLGTRRHGEVDVVLELMTASRGRHLGLVRGGRSRRLAPVLQPGNRLQAVWRARLDEHLGYYTVEPIALRAAQLFETPGLLYALQTLTGHLGLLAERESHPGLYGAVDLALDSFAGTSPPELFELCAFIARFELALLDELGLGLDLSQCARTGMRDDLAYVSPRSGRAVSRAGAVGYEDRLLPLAGFMVGRHGSNNGPAEIRDAFRLTGHFLQRDIYAARAISEPTARKELLALVDRLDRAE</sequence>
<dbReference type="HAMAP" id="MF_00201">
    <property type="entry name" value="RecO"/>
    <property type="match status" value="1"/>
</dbReference>
<dbReference type="InterPro" id="IPR037278">
    <property type="entry name" value="ARFGAP/RecO"/>
</dbReference>
<keyword evidence="4 7" id="KW-0233">DNA recombination</keyword>
<dbReference type="NCBIfam" id="TIGR00613">
    <property type="entry name" value="reco"/>
    <property type="match status" value="1"/>
</dbReference>
<reference evidence="9 10" key="1">
    <citation type="submission" date="2023-07" db="EMBL/GenBank/DDBJ databases">
        <title>Genomic Encyclopedia of Type Strains, Phase IV (KMG-IV): sequencing the most valuable type-strain genomes for metagenomic binning, comparative biology and taxonomic classification.</title>
        <authorList>
            <person name="Goeker M."/>
        </authorList>
    </citation>
    <scope>NUCLEOTIDE SEQUENCE [LARGE SCALE GENOMIC DNA]</scope>
    <source>
        <strain evidence="9 10">B6-8</strain>
    </source>
</reference>